<feature type="signal peptide" evidence="3">
    <location>
        <begin position="1"/>
        <end position="21"/>
    </location>
</feature>
<evidence type="ECO:0008006" key="6">
    <source>
        <dbReference type="Google" id="ProtNLM"/>
    </source>
</evidence>
<evidence type="ECO:0000256" key="2">
    <source>
        <dbReference type="SAM" id="Phobius"/>
    </source>
</evidence>
<name>A0A1Z5J6L1_FISSO</name>
<keyword evidence="5" id="KW-1185">Reference proteome</keyword>
<feature type="compositionally biased region" description="Basic and acidic residues" evidence="1">
    <location>
        <begin position="1121"/>
        <end position="1140"/>
    </location>
</feature>
<feature type="transmembrane region" description="Helical" evidence="2">
    <location>
        <begin position="1061"/>
        <end position="1081"/>
    </location>
</feature>
<feature type="transmembrane region" description="Helical" evidence="2">
    <location>
        <begin position="965"/>
        <end position="988"/>
    </location>
</feature>
<comment type="caution">
    <text evidence="4">The sequence shown here is derived from an EMBL/GenBank/DDBJ whole genome shotgun (WGS) entry which is preliminary data.</text>
</comment>
<keyword evidence="2" id="KW-0472">Membrane</keyword>
<organism evidence="4 5">
    <name type="scientific">Fistulifera solaris</name>
    <name type="common">Oleaginous diatom</name>
    <dbReference type="NCBI Taxonomy" id="1519565"/>
    <lineage>
        <taxon>Eukaryota</taxon>
        <taxon>Sar</taxon>
        <taxon>Stramenopiles</taxon>
        <taxon>Ochrophyta</taxon>
        <taxon>Bacillariophyta</taxon>
        <taxon>Bacillariophyceae</taxon>
        <taxon>Bacillariophycidae</taxon>
        <taxon>Naviculales</taxon>
        <taxon>Naviculaceae</taxon>
        <taxon>Fistulifera</taxon>
    </lineage>
</organism>
<feature type="transmembrane region" description="Helical" evidence="2">
    <location>
        <begin position="1022"/>
        <end position="1041"/>
    </location>
</feature>
<feature type="compositionally biased region" description="Basic and acidic residues" evidence="1">
    <location>
        <begin position="1105"/>
        <end position="1114"/>
    </location>
</feature>
<evidence type="ECO:0000256" key="1">
    <source>
        <dbReference type="SAM" id="MobiDB-lite"/>
    </source>
</evidence>
<feature type="transmembrane region" description="Helical" evidence="2">
    <location>
        <begin position="841"/>
        <end position="859"/>
    </location>
</feature>
<keyword evidence="2" id="KW-0812">Transmembrane</keyword>
<evidence type="ECO:0000313" key="5">
    <source>
        <dbReference type="Proteomes" id="UP000198406"/>
    </source>
</evidence>
<dbReference type="EMBL" id="BDSP01000008">
    <property type="protein sequence ID" value="GAX09566.1"/>
    <property type="molecule type" value="Genomic_DNA"/>
</dbReference>
<dbReference type="PANTHER" id="PTHR34730:SF1">
    <property type="entry name" value="PARAQUAT-INDUCIBLE PROTEIN A"/>
    <property type="match status" value="1"/>
</dbReference>
<feature type="transmembrane region" description="Helical" evidence="2">
    <location>
        <begin position="1172"/>
        <end position="1194"/>
    </location>
</feature>
<dbReference type="InParanoid" id="A0A1Z5J6L1"/>
<sequence length="1370" mass="151597">MMLLIRLQTLCLFVLLGPVSSFEFSNGIITLPEYTLHADDVTASMKDIICHNLTVGDVDLNSQVRNEIVMVSAELKDVGLVCRMDLSLTWNDIQADAQAYIETDNTDVSSQFRLKGDVLQVDECVATVRLEEMDITGVTGLFGAFVDSMRESWMTGIENALGTIICEQFEAEIPNILGNNVKDLSALFARLAAANAHEWTPSYQQLTRDSPLVRLDKYESSIEMITQLAWMLSSYYLNSTKDDGTLVANSFARQLFHNNSNAYEMKNLFYSFDLKNSMLGDWGLDSVEIAGGSVIGLDSVVKFNGIIPTGPTTLQTSVVLQKLHITLDAVLYINETVVVDGTIVDSTLIADSFQVDLVLSNVFATIDLRVELLAMFLEDLQVGVLLSSPSILTCLLGAIKKASVANLRFEKLDYLAPAVTDLDPLLQKLLSGLLDLVMVKYADELPGVIGHLVNNAVLQSRPQYEGDDNTTCDFPSKIGTNAEHLDFRDLLLPPDKAAAAGATGNIPYGPRAFEIKDHIDNQLLKANPGTDRPFLNDKAPATTMQSGIPGTFTFTGRRPVFTYESKIAVGNSTIPINLAFKNVTINNLNHWLSPLIILQPDLNESSGLKNHIQFGMDGDPTLTISSIVELKIDNEIANDFAVNFETKSLSLLVDLLLNVREDPFLFYRVGDLQKGDCLASLLESSGILENVRTETGVPPFDLSAFDMQLKGVKLDVQCQTCSDGTTEMVAEVVSNIIRNVFADGLTLHMGYNQLAEKDETRNIVSELLNTIERRSHLLRHFFDKLIADSHKTCESSPEYDPNASFEKANLLENLGFTLQETFDRSQPVKASKENRGCMICLIVLICTLTCAWISFQAFLQYRMREGQREWLYSLAPSQLIAIYEEQEKSKYCDQMTNQCSQPIFFCESISNLRKISVIAALIGSIVLFLLGISSTAATISFDLYTSNAKTYSFSVDYTLMTIVELTWNSGGFFMAIVMAFLVGLWPMVRQFMTLFLLFIPSTYFDVTQRGQILLLLDRVGKLSMLVVLLGMLNTASFFTSIESRPDYILPFKLQLMYVPLWGTYATFLGQLISHIIAGAILDFHHLSLRDAQSKIKGPGTVPTLDGREDLSSNRDEEEIQDEGHHHDVSASDEKKREDMHRRESSCLATTLFTSGTPSGNKRIAVRPLGQKLLLTMAVVSVVLSCAGSVMTSYYSNVEGILNDIMALEHVILKMTTDHSVFSVMGVLLDQAASLNQPLQYLGHGLMLWYLLFGVVFAPVFLISVLLVQWLLPLTDATRRKLDLVIQRVLSWQATEIYIVATIAGAWQMDDLAYYMTSSMCWAFDPLIEFMAQNGWISHAQCFGVQGNVGGGGIALSKGARIGASCTGISG</sequence>
<evidence type="ECO:0000256" key="3">
    <source>
        <dbReference type="SAM" id="SignalP"/>
    </source>
</evidence>
<feature type="chain" id="PRO_5012690068" description="Lipid-binding serum glycoprotein N-terminal domain-containing protein" evidence="3">
    <location>
        <begin position="22"/>
        <end position="1370"/>
    </location>
</feature>
<gene>
    <name evidence="4" type="ORF">FisN_16Lh261</name>
</gene>
<dbReference type="PANTHER" id="PTHR34730">
    <property type="entry name" value="UNNAMED PRODUCT"/>
    <property type="match status" value="1"/>
</dbReference>
<dbReference type="Proteomes" id="UP000198406">
    <property type="component" value="Unassembled WGS sequence"/>
</dbReference>
<feature type="transmembrane region" description="Helical" evidence="2">
    <location>
        <begin position="1247"/>
        <end position="1271"/>
    </location>
</feature>
<protein>
    <recommendedName>
        <fullName evidence="6">Lipid-binding serum glycoprotein N-terminal domain-containing protein</fullName>
    </recommendedName>
</protein>
<keyword evidence="3" id="KW-0732">Signal</keyword>
<reference evidence="4 5" key="1">
    <citation type="journal article" date="2015" name="Plant Cell">
        <title>Oil accumulation by the oleaginous diatom Fistulifera solaris as revealed by the genome and transcriptome.</title>
        <authorList>
            <person name="Tanaka T."/>
            <person name="Maeda Y."/>
            <person name="Veluchamy A."/>
            <person name="Tanaka M."/>
            <person name="Abida H."/>
            <person name="Marechal E."/>
            <person name="Bowler C."/>
            <person name="Muto M."/>
            <person name="Sunaga Y."/>
            <person name="Tanaka M."/>
            <person name="Yoshino T."/>
            <person name="Taniguchi T."/>
            <person name="Fukuda Y."/>
            <person name="Nemoto M."/>
            <person name="Matsumoto M."/>
            <person name="Wong P.S."/>
            <person name="Aburatani S."/>
            <person name="Fujibuchi W."/>
        </authorList>
    </citation>
    <scope>NUCLEOTIDE SEQUENCE [LARGE SCALE GENOMIC DNA]</scope>
    <source>
        <strain evidence="4 5">JPCC DA0580</strain>
    </source>
</reference>
<feature type="transmembrane region" description="Helical" evidence="2">
    <location>
        <begin position="917"/>
        <end position="945"/>
    </location>
</feature>
<proteinExistence type="predicted"/>
<keyword evidence="2" id="KW-1133">Transmembrane helix</keyword>
<accession>A0A1Z5J6L1</accession>
<feature type="region of interest" description="Disordered" evidence="1">
    <location>
        <begin position="1097"/>
        <end position="1140"/>
    </location>
</feature>
<evidence type="ECO:0000313" key="4">
    <source>
        <dbReference type="EMBL" id="GAX09566.1"/>
    </source>
</evidence>